<dbReference type="Proteomes" id="UP000219897">
    <property type="component" value="Unassembled WGS sequence"/>
</dbReference>
<dbReference type="EMBL" id="NTYF01000023">
    <property type="protein sequence ID" value="PER55877.1"/>
    <property type="molecule type" value="Genomic_DNA"/>
</dbReference>
<gene>
    <name evidence="1" type="ORF">CN495_08480</name>
</gene>
<name>A0ABD6SLD7_BACTU</name>
<evidence type="ECO:0000313" key="2">
    <source>
        <dbReference type="Proteomes" id="UP000219897"/>
    </source>
</evidence>
<comment type="caution">
    <text evidence="1">The sequence shown here is derived from an EMBL/GenBank/DDBJ whole genome shotgun (WGS) entry which is preliminary data.</text>
</comment>
<evidence type="ECO:0000313" key="1">
    <source>
        <dbReference type="EMBL" id="PER55877.1"/>
    </source>
</evidence>
<organism evidence="1 2">
    <name type="scientific">Bacillus thuringiensis</name>
    <dbReference type="NCBI Taxonomy" id="1428"/>
    <lineage>
        <taxon>Bacteria</taxon>
        <taxon>Bacillati</taxon>
        <taxon>Bacillota</taxon>
        <taxon>Bacilli</taxon>
        <taxon>Bacillales</taxon>
        <taxon>Bacillaceae</taxon>
        <taxon>Bacillus</taxon>
        <taxon>Bacillus cereus group</taxon>
    </lineage>
</organism>
<dbReference type="AlphaFoldDB" id="A0ABD6SLD7"/>
<proteinExistence type="predicted"/>
<accession>A0ABD6SLD7</accession>
<protein>
    <submittedName>
        <fullName evidence="1">Uncharacterized protein</fullName>
    </submittedName>
</protein>
<reference evidence="1 2" key="1">
    <citation type="submission" date="2017-09" db="EMBL/GenBank/DDBJ databases">
        <title>Large-scale bioinformatics analysis of Bacillus genomes uncovers conserved roles of natural products in bacterial physiology.</title>
        <authorList>
            <consortium name="Agbiome Team Llc"/>
            <person name="Bleich R.M."/>
            <person name="Kirk G.J."/>
            <person name="Santa Maria K.C."/>
            <person name="Allen S.E."/>
            <person name="Farag S."/>
            <person name="Shank E.A."/>
            <person name="Bowers A."/>
        </authorList>
    </citation>
    <scope>NUCLEOTIDE SEQUENCE [LARGE SCALE GENOMIC DNA]</scope>
    <source>
        <strain evidence="1 2">AFS005140</strain>
    </source>
</reference>
<sequence>MQYKLERTYAEHYVLEAVIERFYDSFPNSWGELVDVKIAKDSAVEDVYEAVAVMENGRQLQVEIFYAEDAGDGEPWVCKAFEKIGE</sequence>